<protein>
    <submittedName>
        <fullName evidence="2">GNAT family N-acetyltransferase</fullName>
    </submittedName>
</protein>
<dbReference type="Pfam" id="PF00583">
    <property type="entry name" value="Acetyltransf_1"/>
    <property type="match status" value="1"/>
</dbReference>
<dbReference type="PROSITE" id="PS51186">
    <property type="entry name" value="GNAT"/>
    <property type="match status" value="1"/>
</dbReference>
<dbReference type="Gene3D" id="3.40.630.30">
    <property type="match status" value="1"/>
</dbReference>
<comment type="caution">
    <text evidence="2">The sequence shown here is derived from an EMBL/GenBank/DDBJ whole genome shotgun (WGS) entry which is preliminary data.</text>
</comment>
<dbReference type="SUPFAM" id="SSF55729">
    <property type="entry name" value="Acyl-CoA N-acyltransferases (Nat)"/>
    <property type="match status" value="1"/>
</dbReference>
<dbReference type="NCBIfam" id="NF040502">
    <property type="entry name" value="PPT_acetyltrans"/>
    <property type="match status" value="1"/>
</dbReference>
<evidence type="ECO:0000259" key="1">
    <source>
        <dbReference type="PROSITE" id="PS51186"/>
    </source>
</evidence>
<proteinExistence type="predicted"/>
<dbReference type="PANTHER" id="PTHR43072:SF8">
    <property type="entry name" value="ACYLTRANSFERASE FABY-RELATED"/>
    <property type="match status" value="1"/>
</dbReference>
<feature type="domain" description="N-acetyltransferase" evidence="1">
    <location>
        <begin position="8"/>
        <end position="169"/>
    </location>
</feature>
<gene>
    <name evidence="2" type="ORF">GCM10010423_53330</name>
</gene>
<evidence type="ECO:0000313" key="2">
    <source>
        <dbReference type="EMBL" id="GAA2546915.1"/>
    </source>
</evidence>
<dbReference type="EMBL" id="BAAATM010000017">
    <property type="protein sequence ID" value="GAA2546915.1"/>
    <property type="molecule type" value="Genomic_DNA"/>
</dbReference>
<reference evidence="2 3" key="1">
    <citation type="journal article" date="2019" name="Int. J. Syst. Evol. Microbiol.">
        <title>The Global Catalogue of Microorganisms (GCM) 10K type strain sequencing project: providing services to taxonomists for standard genome sequencing and annotation.</title>
        <authorList>
            <consortium name="The Broad Institute Genomics Platform"/>
            <consortium name="The Broad Institute Genome Sequencing Center for Infectious Disease"/>
            <person name="Wu L."/>
            <person name="Ma J."/>
        </authorList>
    </citation>
    <scope>NUCLEOTIDE SEQUENCE [LARGE SCALE GENOMIC DNA]</scope>
    <source>
        <strain evidence="2 3">JCM 6924</strain>
    </source>
</reference>
<sequence length="185" mass="20759">MNPARRPVEIRPATVADMPAVCDIVNHYIETSTVNFRTESQTAQEWIEDLERLRERYPWLVAEVDGVVAGIAYAGPWKARSAYDWTAEATVYVSHRHQRLGLGSTLYTHLLTSMEEQGFKSAVAVIGLPNDPSVRLHETLGFTACGTLRAAGYKHGEWHDVGFWQRSFPRSDPPRPVRPTGQVSV</sequence>
<name>A0ABN3P043_9ACTN</name>
<dbReference type="CDD" id="cd04301">
    <property type="entry name" value="NAT_SF"/>
    <property type="match status" value="1"/>
</dbReference>
<keyword evidence="3" id="KW-1185">Reference proteome</keyword>
<dbReference type="RefSeq" id="WP_344540818.1">
    <property type="nucleotide sequence ID" value="NZ_BAAATM010000017.1"/>
</dbReference>
<evidence type="ECO:0000313" key="3">
    <source>
        <dbReference type="Proteomes" id="UP001501095"/>
    </source>
</evidence>
<dbReference type="Proteomes" id="UP001501095">
    <property type="component" value="Unassembled WGS sequence"/>
</dbReference>
<accession>A0ABN3P043</accession>
<dbReference type="InterPro" id="IPR016181">
    <property type="entry name" value="Acyl_CoA_acyltransferase"/>
</dbReference>
<dbReference type="PANTHER" id="PTHR43072">
    <property type="entry name" value="N-ACETYLTRANSFERASE"/>
    <property type="match status" value="1"/>
</dbReference>
<dbReference type="InterPro" id="IPR000182">
    <property type="entry name" value="GNAT_dom"/>
</dbReference>
<organism evidence="2 3">
    <name type="scientific">Streptomyces levis</name>
    <dbReference type="NCBI Taxonomy" id="285566"/>
    <lineage>
        <taxon>Bacteria</taxon>
        <taxon>Bacillati</taxon>
        <taxon>Actinomycetota</taxon>
        <taxon>Actinomycetes</taxon>
        <taxon>Kitasatosporales</taxon>
        <taxon>Streptomycetaceae</taxon>
        <taxon>Streptomyces</taxon>
    </lineage>
</organism>